<evidence type="ECO:0000256" key="5">
    <source>
        <dbReference type="SAM" id="Phobius"/>
    </source>
</evidence>
<evidence type="ECO:0000313" key="7">
    <source>
        <dbReference type="EMBL" id="EFI34894.1"/>
    </source>
</evidence>
<proteinExistence type="predicted"/>
<comment type="caution">
    <text evidence="7">The sequence shown here is derived from an EMBL/GenBank/DDBJ whole genome shotgun (WGS) entry which is preliminary data.</text>
</comment>
<keyword evidence="4 5" id="KW-0472">Membrane</keyword>
<dbReference type="eggNOG" id="COG2246">
    <property type="taxonomic scope" value="Bacteria"/>
</dbReference>
<dbReference type="Pfam" id="PF04138">
    <property type="entry name" value="GtrA_DPMS_TM"/>
    <property type="match status" value="1"/>
</dbReference>
<evidence type="ECO:0000256" key="3">
    <source>
        <dbReference type="ARBA" id="ARBA00022989"/>
    </source>
</evidence>
<evidence type="ECO:0000313" key="8">
    <source>
        <dbReference type="Proteomes" id="UP000005496"/>
    </source>
</evidence>
<feature type="transmembrane region" description="Helical" evidence="5">
    <location>
        <begin position="102"/>
        <end position="118"/>
    </location>
</feature>
<comment type="subcellular location">
    <subcellularLocation>
        <location evidence="1">Membrane</location>
        <topology evidence="1">Multi-pass membrane protein</topology>
    </subcellularLocation>
</comment>
<dbReference type="GO" id="GO:0000271">
    <property type="term" value="P:polysaccharide biosynthetic process"/>
    <property type="evidence" value="ECO:0007669"/>
    <property type="project" value="InterPro"/>
</dbReference>
<evidence type="ECO:0000259" key="6">
    <source>
        <dbReference type="Pfam" id="PF04138"/>
    </source>
</evidence>
<keyword evidence="2 5" id="KW-0812">Transmembrane</keyword>
<keyword evidence="8" id="KW-1185">Reference proteome</keyword>
<dbReference type="EMBL" id="ACJN02000002">
    <property type="protein sequence ID" value="EFI34894.1"/>
    <property type="molecule type" value="Genomic_DNA"/>
</dbReference>
<dbReference type="Proteomes" id="UP000005496">
    <property type="component" value="Unassembled WGS sequence"/>
</dbReference>
<gene>
    <name evidence="7" type="ORF">Dthio_PD2285</name>
</gene>
<sequence>MTTAFLYALFALAAILVNLGTQMISFSLYQGPLDLYLALACGTFTGLLTKYVLDKRYIFRYISRDFCDDTCKFFLYSCMGVFTTLIFWGTEIGFHHLFEFEHAKYVGGALGLTIGYVLKYRLDKKWVFVAGT</sequence>
<protein>
    <recommendedName>
        <fullName evidence="6">GtrA/DPMS transmembrane domain-containing protein</fullName>
    </recommendedName>
</protein>
<evidence type="ECO:0000256" key="4">
    <source>
        <dbReference type="ARBA" id="ARBA00023136"/>
    </source>
</evidence>
<reference evidence="7" key="1">
    <citation type="submission" date="2010-05" db="EMBL/GenBank/DDBJ databases">
        <title>The draft genome of Desulfonatronospira thiodismutans ASO3-1.</title>
        <authorList>
            <consortium name="US DOE Joint Genome Institute (JGI-PGF)"/>
            <person name="Lucas S."/>
            <person name="Copeland A."/>
            <person name="Lapidus A."/>
            <person name="Cheng J.-F."/>
            <person name="Bruce D."/>
            <person name="Goodwin L."/>
            <person name="Pitluck S."/>
            <person name="Chertkov O."/>
            <person name="Brettin T."/>
            <person name="Detter J.C."/>
            <person name="Han C."/>
            <person name="Land M.L."/>
            <person name="Hauser L."/>
            <person name="Kyrpides N."/>
            <person name="Mikhailova N."/>
            <person name="Muyzer G."/>
            <person name="Woyke T."/>
        </authorList>
    </citation>
    <scope>NUCLEOTIDE SEQUENCE [LARGE SCALE GENOMIC DNA]</scope>
    <source>
        <strain evidence="7">ASO3-1</strain>
    </source>
</reference>
<dbReference type="NCBIfam" id="NF037976">
    <property type="entry name" value="gtrA_1"/>
    <property type="match status" value="1"/>
</dbReference>
<dbReference type="GO" id="GO:0016020">
    <property type="term" value="C:membrane"/>
    <property type="evidence" value="ECO:0007669"/>
    <property type="project" value="UniProtKB-SubCell"/>
</dbReference>
<evidence type="ECO:0000256" key="1">
    <source>
        <dbReference type="ARBA" id="ARBA00004141"/>
    </source>
</evidence>
<organism evidence="7 8">
    <name type="scientific">Desulfonatronospira thiodismutans ASO3-1</name>
    <dbReference type="NCBI Taxonomy" id="555779"/>
    <lineage>
        <taxon>Bacteria</taxon>
        <taxon>Pseudomonadati</taxon>
        <taxon>Thermodesulfobacteriota</taxon>
        <taxon>Desulfovibrionia</taxon>
        <taxon>Desulfovibrionales</taxon>
        <taxon>Desulfonatronovibrionaceae</taxon>
        <taxon>Desulfonatronospira</taxon>
    </lineage>
</organism>
<dbReference type="RefSeq" id="WP_008870208.1">
    <property type="nucleotide sequence ID" value="NZ_ACJN02000002.1"/>
</dbReference>
<keyword evidence="3 5" id="KW-1133">Transmembrane helix</keyword>
<feature type="domain" description="GtrA/DPMS transmembrane" evidence="6">
    <location>
        <begin position="7"/>
        <end position="128"/>
    </location>
</feature>
<feature type="transmembrane region" description="Helical" evidence="5">
    <location>
        <begin position="73"/>
        <end position="90"/>
    </location>
</feature>
<feature type="transmembrane region" description="Helical" evidence="5">
    <location>
        <begin position="35"/>
        <end position="53"/>
    </location>
</feature>
<dbReference type="OrthoDB" id="565050at2"/>
<name>D6SQ68_9BACT</name>
<dbReference type="AlphaFoldDB" id="D6SQ68"/>
<evidence type="ECO:0000256" key="2">
    <source>
        <dbReference type="ARBA" id="ARBA00022692"/>
    </source>
</evidence>
<accession>D6SQ68</accession>
<dbReference type="InterPro" id="IPR007267">
    <property type="entry name" value="GtrA_DPMS_TM"/>
</dbReference>